<organism evidence="2 3">
    <name type="scientific">Acanthopleuribacter pedis</name>
    <dbReference type="NCBI Taxonomy" id="442870"/>
    <lineage>
        <taxon>Bacteria</taxon>
        <taxon>Pseudomonadati</taxon>
        <taxon>Acidobacteriota</taxon>
        <taxon>Holophagae</taxon>
        <taxon>Acanthopleuribacterales</taxon>
        <taxon>Acanthopleuribacteraceae</taxon>
        <taxon>Acanthopleuribacter</taxon>
    </lineage>
</organism>
<protein>
    <submittedName>
        <fullName evidence="2">Uncharacterized protein</fullName>
    </submittedName>
</protein>
<gene>
    <name evidence="2" type="ORF">J3U88_07285</name>
</gene>
<evidence type="ECO:0000313" key="2">
    <source>
        <dbReference type="EMBL" id="MBO1318252.1"/>
    </source>
</evidence>
<keyword evidence="3" id="KW-1185">Reference proteome</keyword>
<accession>A0A8J7Q523</accession>
<name>A0A8J7Q523_9BACT</name>
<feature type="chain" id="PRO_5035258877" evidence="1">
    <location>
        <begin position="19"/>
        <end position="459"/>
    </location>
</feature>
<keyword evidence="1" id="KW-0732">Signal</keyword>
<reference evidence="2" key="1">
    <citation type="submission" date="2021-03" db="EMBL/GenBank/DDBJ databases">
        <authorList>
            <person name="Wang G."/>
        </authorList>
    </citation>
    <scope>NUCLEOTIDE SEQUENCE</scope>
    <source>
        <strain evidence="2">KCTC 12899</strain>
    </source>
</reference>
<dbReference type="EMBL" id="JAFREP010000005">
    <property type="protein sequence ID" value="MBO1318252.1"/>
    <property type="molecule type" value="Genomic_DNA"/>
</dbReference>
<dbReference type="AlphaFoldDB" id="A0A8J7Q523"/>
<dbReference type="RefSeq" id="WP_207857920.1">
    <property type="nucleotide sequence ID" value="NZ_JAFREP010000005.1"/>
</dbReference>
<sequence>MKHLLFICSLMLACLAAAQDQPVQLVYPWVSHNAQFTSTLFITNHAERPASLVMIATRGDGTPFTAQHEIPARGFLKRPITELFPSLDEGSGLAVQVRAESDQITGRWLTFNRQTGSSGSPAQGVAIKPLSRNHPAVGQMMTLDTVGSDAEFTSALVFLNLGEQETRVTLTFADENGDFLETFAPIEVALKPYIPVAQPVTELIGGDLGDLSVHAVSEGQPFTTVHFMFNSAAEPAMASGSTIYPDVRDVQPTPTSFTFSFDKGDHGFVHGFADYPADNTEVFEFKGGLENLPTPYSGQGYLISARNASDDLFMYLKRRIDGLVPGARYDVAIEADFLSNAGTGCAGIGGAPGESVTVKFGAVNREPVALRGPDAFVTMGIDKGNQTQDGSEMKAVGDVATDADCSGSVFGEKSLTLASHQVEADAWGRIWVIVGTDSGFEGTTDLYYRAIEVSLNPLR</sequence>
<evidence type="ECO:0000313" key="3">
    <source>
        <dbReference type="Proteomes" id="UP000664417"/>
    </source>
</evidence>
<evidence type="ECO:0000256" key="1">
    <source>
        <dbReference type="SAM" id="SignalP"/>
    </source>
</evidence>
<proteinExistence type="predicted"/>
<comment type="caution">
    <text evidence="2">The sequence shown here is derived from an EMBL/GenBank/DDBJ whole genome shotgun (WGS) entry which is preliminary data.</text>
</comment>
<feature type="signal peptide" evidence="1">
    <location>
        <begin position="1"/>
        <end position="18"/>
    </location>
</feature>
<dbReference type="Proteomes" id="UP000664417">
    <property type="component" value="Unassembled WGS sequence"/>
</dbReference>